<dbReference type="Proteomes" id="UP000886687">
    <property type="component" value="Unassembled WGS sequence"/>
</dbReference>
<evidence type="ECO:0008006" key="3">
    <source>
        <dbReference type="Google" id="ProtNLM"/>
    </source>
</evidence>
<name>A0A9E4K2L2_9GAMM</name>
<accession>A0A9E4K2L2</accession>
<dbReference type="EMBL" id="JAEPDI010000001">
    <property type="protein sequence ID" value="MCG7937620.1"/>
    <property type="molecule type" value="Genomic_DNA"/>
</dbReference>
<organism evidence="1 2">
    <name type="scientific">Candidatus Thiodiazotropha lotti</name>
    <dbReference type="NCBI Taxonomy" id="2792787"/>
    <lineage>
        <taxon>Bacteria</taxon>
        <taxon>Pseudomonadati</taxon>
        <taxon>Pseudomonadota</taxon>
        <taxon>Gammaproteobacteria</taxon>
        <taxon>Chromatiales</taxon>
        <taxon>Sedimenticolaceae</taxon>
        <taxon>Candidatus Thiodiazotropha</taxon>
    </lineage>
</organism>
<evidence type="ECO:0000313" key="1">
    <source>
        <dbReference type="EMBL" id="MCG7937620.1"/>
    </source>
</evidence>
<gene>
    <name evidence="1" type="ORF">JAZ04_02015</name>
</gene>
<proteinExistence type="predicted"/>
<reference evidence="1" key="1">
    <citation type="journal article" date="2021" name="Proc. Natl. Acad. Sci. U.S.A.">
        <title>Global biogeography of chemosynthetic symbionts reveals both localized and globally distributed symbiont groups. .</title>
        <authorList>
            <person name="Osvatic J.T."/>
            <person name="Wilkins L.G.E."/>
            <person name="Leibrecht L."/>
            <person name="Leray M."/>
            <person name="Zauner S."/>
            <person name="Polzin J."/>
            <person name="Camacho Y."/>
            <person name="Gros O."/>
            <person name="van Gils J.A."/>
            <person name="Eisen J.A."/>
            <person name="Petersen J.M."/>
            <person name="Yuen B."/>
        </authorList>
    </citation>
    <scope>NUCLEOTIDE SEQUENCE</scope>
    <source>
        <strain evidence="1">MAGL173</strain>
    </source>
</reference>
<sequence>MKRALTTTVLTISLFGCDLVAEKRTCRSGTELYMVAFERELRAQGVETTRDKEEGVCFPSDKYIESNRAMHRADEYYRGAAVLIKNKEHEIRIREWLLKDERKYSESQIESGFPFIVIYSGSKEQFENTKFTLNCLQYSDGCP</sequence>
<dbReference type="AlphaFoldDB" id="A0A9E4K2L2"/>
<comment type="caution">
    <text evidence="1">The sequence shown here is derived from an EMBL/GenBank/DDBJ whole genome shotgun (WGS) entry which is preliminary data.</text>
</comment>
<evidence type="ECO:0000313" key="2">
    <source>
        <dbReference type="Proteomes" id="UP000886687"/>
    </source>
</evidence>
<dbReference type="PROSITE" id="PS51257">
    <property type="entry name" value="PROKAR_LIPOPROTEIN"/>
    <property type="match status" value="1"/>
</dbReference>
<protein>
    <recommendedName>
        <fullName evidence="3">Lipoprotein</fullName>
    </recommendedName>
</protein>